<evidence type="ECO:0000256" key="1">
    <source>
        <dbReference type="ARBA" id="ARBA00001933"/>
    </source>
</evidence>
<dbReference type="PANTHER" id="PTHR11808:SF80">
    <property type="entry name" value="CYSTATHIONINE GAMMA-LYASE"/>
    <property type="match status" value="1"/>
</dbReference>
<keyword evidence="2 3" id="KW-0663">Pyridoxal phosphate</keyword>
<proteinExistence type="inferred from homology"/>
<dbReference type="InterPro" id="IPR000277">
    <property type="entry name" value="Cys/Met-Metab_PyrdxlP-dep_enz"/>
</dbReference>
<dbReference type="InterPro" id="IPR015424">
    <property type="entry name" value="PyrdxlP-dep_Trfase"/>
</dbReference>
<evidence type="ECO:0000313" key="4">
    <source>
        <dbReference type="EMBL" id="KAK2962730.1"/>
    </source>
</evidence>
<dbReference type="SUPFAM" id="SSF53383">
    <property type="entry name" value="PLP-dependent transferases"/>
    <property type="match status" value="1"/>
</dbReference>
<protein>
    <submittedName>
        <fullName evidence="4">Methionine gamma-lyase</fullName>
        <ecNumber evidence="4">4.4.1.11</ecNumber>
    </submittedName>
</protein>
<dbReference type="PIRSF" id="PIRSF001434">
    <property type="entry name" value="CGS"/>
    <property type="match status" value="1"/>
</dbReference>
<name>A0ABQ9YG79_9EUKA</name>
<evidence type="ECO:0000256" key="2">
    <source>
        <dbReference type="ARBA" id="ARBA00022898"/>
    </source>
</evidence>
<dbReference type="CDD" id="cd00614">
    <property type="entry name" value="CGS_like"/>
    <property type="match status" value="1"/>
</dbReference>
<dbReference type="GO" id="GO:0018826">
    <property type="term" value="F:methionine gamma-lyase activity"/>
    <property type="evidence" value="ECO:0007669"/>
    <property type="project" value="UniProtKB-EC"/>
</dbReference>
<dbReference type="Gene3D" id="3.40.640.10">
    <property type="entry name" value="Type I PLP-dependent aspartate aminotransferase-like (Major domain)"/>
    <property type="match status" value="1"/>
</dbReference>
<accession>A0ABQ9YG79</accession>
<comment type="similarity">
    <text evidence="3">Belongs to the trans-sulfuration enzymes family.</text>
</comment>
<dbReference type="Proteomes" id="UP001281761">
    <property type="component" value="Unassembled WGS sequence"/>
</dbReference>
<keyword evidence="5" id="KW-1185">Reference proteome</keyword>
<organism evidence="4 5">
    <name type="scientific">Blattamonas nauphoetae</name>
    <dbReference type="NCBI Taxonomy" id="2049346"/>
    <lineage>
        <taxon>Eukaryota</taxon>
        <taxon>Metamonada</taxon>
        <taxon>Preaxostyla</taxon>
        <taxon>Oxymonadida</taxon>
        <taxon>Blattamonas</taxon>
    </lineage>
</organism>
<dbReference type="InterPro" id="IPR054542">
    <property type="entry name" value="Cys_met_metab_PP"/>
</dbReference>
<gene>
    <name evidence="4" type="ORF">BLNAU_2163</name>
</gene>
<evidence type="ECO:0000256" key="3">
    <source>
        <dbReference type="RuleBase" id="RU362118"/>
    </source>
</evidence>
<dbReference type="InterPro" id="IPR015422">
    <property type="entry name" value="PyrdxlP-dep_Trfase_small"/>
</dbReference>
<dbReference type="PROSITE" id="PS00868">
    <property type="entry name" value="CYS_MET_METAB_PP"/>
    <property type="match status" value="1"/>
</dbReference>
<dbReference type="Gene3D" id="3.90.1150.10">
    <property type="entry name" value="Aspartate Aminotransferase, domain 1"/>
    <property type="match status" value="1"/>
</dbReference>
<reference evidence="4 5" key="1">
    <citation type="journal article" date="2022" name="bioRxiv">
        <title>Genomics of Preaxostyla Flagellates Illuminates Evolutionary Transitions and the Path Towards Mitochondrial Loss.</title>
        <authorList>
            <person name="Novak L.V.F."/>
            <person name="Treitli S.C."/>
            <person name="Pyrih J."/>
            <person name="Halakuc P."/>
            <person name="Pipaliya S.V."/>
            <person name="Vacek V."/>
            <person name="Brzon O."/>
            <person name="Soukal P."/>
            <person name="Eme L."/>
            <person name="Dacks J.B."/>
            <person name="Karnkowska A."/>
            <person name="Elias M."/>
            <person name="Hampl V."/>
        </authorList>
    </citation>
    <scope>NUCLEOTIDE SEQUENCE [LARGE SCALE GENOMIC DNA]</scope>
    <source>
        <strain evidence="4">NAU3</strain>
        <tissue evidence="4">Gut</tissue>
    </source>
</reference>
<dbReference type="InterPro" id="IPR015421">
    <property type="entry name" value="PyrdxlP-dep_Trfase_major"/>
</dbReference>
<keyword evidence="4" id="KW-0456">Lyase</keyword>
<comment type="caution">
    <text evidence="4">The sequence shown here is derived from an EMBL/GenBank/DDBJ whole genome shotgun (WGS) entry which is preliminary data.</text>
</comment>
<sequence length="392" mass="42760">MSNKQGFATVAAHADGHDKPMHSHTWPIFQTSSFVFDSPEHGARLFAGEESGHIYSRLGNPTVEAFERVMSQLEEGDRTCAFSSGMATIMHCTMPFLKSGDDMICGDTLYGCTVDLFQEHFPHYNISVTVVDTSDIAQIQAALKPNTKLIFLETPANPTNKITSLKKVSELAHKHGAIVAVDATFASPYFIKPLALGADISMHSLTKYVNGHGDVVGGCLTLKNPDLIQKVLKFRKVHGGILAPLDAFLVLRGVRTLACRMERIQATGRSVATYLRNHPKITRVLYPGFEDAPGHEIVKDEMTGVGGTFSFIMKGGYDAAKKLLEEVKICTVAVSLGSFDTLIEHPASMTHACVSEELMAKQGLTRDLVRISVGLEDDKDIIQDLAQALDKL</sequence>
<dbReference type="PANTHER" id="PTHR11808">
    <property type="entry name" value="TRANS-SULFURATION ENZYME FAMILY MEMBER"/>
    <property type="match status" value="1"/>
</dbReference>
<dbReference type="EMBL" id="JARBJD010000009">
    <property type="protein sequence ID" value="KAK2962730.1"/>
    <property type="molecule type" value="Genomic_DNA"/>
</dbReference>
<comment type="cofactor">
    <cofactor evidence="1 3">
        <name>pyridoxal 5'-phosphate</name>
        <dbReference type="ChEBI" id="CHEBI:597326"/>
    </cofactor>
</comment>
<dbReference type="EC" id="4.4.1.11" evidence="4"/>
<evidence type="ECO:0000313" key="5">
    <source>
        <dbReference type="Proteomes" id="UP001281761"/>
    </source>
</evidence>
<dbReference type="Pfam" id="PF01053">
    <property type="entry name" value="Cys_Met_Meta_PP"/>
    <property type="match status" value="1"/>
</dbReference>